<name>A0A0C3B366_SERVB</name>
<evidence type="ECO:0008006" key="3">
    <source>
        <dbReference type="Google" id="ProtNLM"/>
    </source>
</evidence>
<organism evidence="1 2">
    <name type="scientific">Serendipita vermifera MAFF 305830</name>
    <dbReference type="NCBI Taxonomy" id="933852"/>
    <lineage>
        <taxon>Eukaryota</taxon>
        <taxon>Fungi</taxon>
        <taxon>Dikarya</taxon>
        <taxon>Basidiomycota</taxon>
        <taxon>Agaricomycotina</taxon>
        <taxon>Agaricomycetes</taxon>
        <taxon>Sebacinales</taxon>
        <taxon>Serendipitaceae</taxon>
        <taxon>Serendipita</taxon>
    </lineage>
</organism>
<dbReference type="InterPro" id="IPR032675">
    <property type="entry name" value="LRR_dom_sf"/>
</dbReference>
<dbReference type="EMBL" id="KN824305">
    <property type="protein sequence ID" value="KIM26604.1"/>
    <property type="molecule type" value="Genomic_DNA"/>
</dbReference>
<protein>
    <recommendedName>
        <fullName evidence="3">F-box domain-containing protein</fullName>
    </recommendedName>
</protein>
<evidence type="ECO:0000313" key="1">
    <source>
        <dbReference type="EMBL" id="KIM26604.1"/>
    </source>
</evidence>
<keyword evidence="2" id="KW-1185">Reference proteome</keyword>
<sequence>MYCHEIDTLARFVNRTGTATFDFRIGCPSYKDPAKEDVQRFTSSVPQNWLSRCHSLSLYAPEEGWRTPKTTTLGDLLGTYRYEGLERLELIHTGTKMWEHMLETLMSRVENTSLGLRSLKIDSGRETDHVVKCVLERPAVLRRLRCLNIRDLKRSIPWTELPELEELWIHETDGGDTFIKNLDSRKLRKLTLGGEFTSLPLPQKIRHQLTHLTLELFNLGFPVNLKLPSLVYLGIKVTEFNLALIEAPKLEEFVFQVDPFDENPYSYPDFENTTLTPRVIRLDVQFALELGIWSKVEELHLTSFSEYDIGPTFTDALSGTASQRSFPSLKTLTVLHPEGRGGSITQERTNSEQVKNLQEIAENRRDAGCKDLEKLEIGWYSTNGKDYTLEDQSRAWWVIKWENCLK</sequence>
<feature type="non-terminal residue" evidence="1">
    <location>
        <position position="1"/>
    </location>
</feature>
<proteinExistence type="predicted"/>
<reference evidence="2" key="2">
    <citation type="submission" date="2015-01" db="EMBL/GenBank/DDBJ databases">
        <title>Evolutionary Origins and Diversification of the Mycorrhizal Mutualists.</title>
        <authorList>
            <consortium name="DOE Joint Genome Institute"/>
            <consortium name="Mycorrhizal Genomics Consortium"/>
            <person name="Kohler A."/>
            <person name="Kuo A."/>
            <person name="Nagy L.G."/>
            <person name="Floudas D."/>
            <person name="Copeland A."/>
            <person name="Barry K.W."/>
            <person name="Cichocki N."/>
            <person name="Veneault-Fourrey C."/>
            <person name="LaButti K."/>
            <person name="Lindquist E.A."/>
            <person name="Lipzen A."/>
            <person name="Lundell T."/>
            <person name="Morin E."/>
            <person name="Murat C."/>
            <person name="Riley R."/>
            <person name="Ohm R."/>
            <person name="Sun H."/>
            <person name="Tunlid A."/>
            <person name="Henrissat B."/>
            <person name="Grigoriev I.V."/>
            <person name="Hibbett D.S."/>
            <person name="Martin F."/>
        </authorList>
    </citation>
    <scope>NUCLEOTIDE SEQUENCE [LARGE SCALE GENOMIC DNA]</scope>
    <source>
        <strain evidence="2">MAFF 305830</strain>
    </source>
</reference>
<dbReference type="HOGENOM" id="CLU_678198_0_0_1"/>
<dbReference type="Gene3D" id="3.80.10.10">
    <property type="entry name" value="Ribonuclease Inhibitor"/>
    <property type="match status" value="1"/>
</dbReference>
<evidence type="ECO:0000313" key="2">
    <source>
        <dbReference type="Proteomes" id="UP000054097"/>
    </source>
</evidence>
<gene>
    <name evidence="1" type="ORF">M408DRAFT_330545</name>
</gene>
<accession>A0A0C3B366</accession>
<dbReference type="SUPFAM" id="SSF52047">
    <property type="entry name" value="RNI-like"/>
    <property type="match status" value="1"/>
</dbReference>
<reference evidence="1 2" key="1">
    <citation type="submission" date="2014-04" db="EMBL/GenBank/DDBJ databases">
        <authorList>
            <consortium name="DOE Joint Genome Institute"/>
            <person name="Kuo A."/>
            <person name="Zuccaro A."/>
            <person name="Kohler A."/>
            <person name="Nagy L.G."/>
            <person name="Floudas D."/>
            <person name="Copeland A."/>
            <person name="Barry K.W."/>
            <person name="Cichocki N."/>
            <person name="Veneault-Fourrey C."/>
            <person name="LaButti K."/>
            <person name="Lindquist E.A."/>
            <person name="Lipzen A."/>
            <person name="Lundell T."/>
            <person name="Morin E."/>
            <person name="Murat C."/>
            <person name="Sun H."/>
            <person name="Tunlid A."/>
            <person name="Henrissat B."/>
            <person name="Grigoriev I.V."/>
            <person name="Hibbett D.S."/>
            <person name="Martin F."/>
            <person name="Nordberg H.P."/>
            <person name="Cantor M.N."/>
            <person name="Hua S.X."/>
        </authorList>
    </citation>
    <scope>NUCLEOTIDE SEQUENCE [LARGE SCALE GENOMIC DNA]</scope>
    <source>
        <strain evidence="1 2">MAFF 305830</strain>
    </source>
</reference>
<dbReference type="Proteomes" id="UP000054097">
    <property type="component" value="Unassembled WGS sequence"/>
</dbReference>
<dbReference type="AlphaFoldDB" id="A0A0C3B366"/>